<name>A0A146M5T8_LYGHE</name>
<accession>A0A146M5T8</accession>
<proteinExistence type="predicted"/>
<protein>
    <submittedName>
        <fullName evidence="2">Uncharacterized protein</fullName>
    </submittedName>
</protein>
<gene>
    <name evidence="2" type="ORF">g.63078</name>
</gene>
<sequence length="114" mass="12167">MGRDQSGFGHSFPHIRKESVGQAANGGFIPFPLPTCQKSVHEQAPSNDRASAALRDVQYPLNGNGHSSLNPELSPSSPALKANREHPCQYWHCCSGSSPICPVHLNEGPPLEGA</sequence>
<dbReference type="AlphaFoldDB" id="A0A146M5T8"/>
<feature type="compositionally biased region" description="Low complexity" evidence="1">
    <location>
        <begin position="67"/>
        <end position="80"/>
    </location>
</feature>
<evidence type="ECO:0000313" key="2">
    <source>
        <dbReference type="EMBL" id="JAQ15141.1"/>
    </source>
</evidence>
<reference evidence="2" key="1">
    <citation type="journal article" date="2016" name="Gigascience">
        <title>De novo construction of an expanded transcriptome assembly for the western tarnished plant bug, Lygus hesperus.</title>
        <authorList>
            <person name="Tassone E.E."/>
            <person name="Geib S.M."/>
            <person name="Hall B."/>
            <person name="Fabrick J.A."/>
            <person name="Brent C.S."/>
            <person name="Hull J.J."/>
        </authorList>
    </citation>
    <scope>NUCLEOTIDE SEQUENCE</scope>
</reference>
<evidence type="ECO:0000256" key="1">
    <source>
        <dbReference type="SAM" id="MobiDB-lite"/>
    </source>
</evidence>
<dbReference type="EMBL" id="GDHC01003488">
    <property type="protein sequence ID" value="JAQ15141.1"/>
    <property type="molecule type" value="Transcribed_RNA"/>
</dbReference>
<feature type="region of interest" description="Disordered" evidence="1">
    <location>
        <begin position="59"/>
        <end position="80"/>
    </location>
</feature>
<organism evidence="2">
    <name type="scientific">Lygus hesperus</name>
    <name type="common">Western plant bug</name>
    <dbReference type="NCBI Taxonomy" id="30085"/>
    <lineage>
        <taxon>Eukaryota</taxon>
        <taxon>Metazoa</taxon>
        <taxon>Ecdysozoa</taxon>
        <taxon>Arthropoda</taxon>
        <taxon>Hexapoda</taxon>
        <taxon>Insecta</taxon>
        <taxon>Pterygota</taxon>
        <taxon>Neoptera</taxon>
        <taxon>Paraneoptera</taxon>
        <taxon>Hemiptera</taxon>
        <taxon>Heteroptera</taxon>
        <taxon>Panheteroptera</taxon>
        <taxon>Cimicomorpha</taxon>
        <taxon>Miridae</taxon>
        <taxon>Mirini</taxon>
        <taxon>Lygus</taxon>
    </lineage>
</organism>